<dbReference type="InterPro" id="IPR003010">
    <property type="entry name" value="C-N_Hydrolase"/>
</dbReference>
<dbReference type="AlphaFoldDB" id="A0A810Q193"/>
<evidence type="ECO:0000259" key="2">
    <source>
        <dbReference type="PROSITE" id="PS50263"/>
    </source>
</evidence>
<dbReference type="Gene3D" id="3.60.110.10">
    <property type="entry name" value="Carbon-nitrogen hydrolase"/>
    <property type="match status" value="1"/>
</dbReference>
<dbReference type="PROSITE" id="PS50263">
    <property type="entry name" value="CN_HYDROLASE"/>
    <property type="match status" value="1"/>
</dbReference>
<keyword evidence="1 3" id="KW-0378">Hydrolase</keyword>
<sequence>MKNTLTVAQVQMQVVRNKAENIASACRLIRRAAAQGAELVMLPEMFCCPYENSAFRPYGETFGGPAQQALSALAGEKKIWIVGGSVPELEGERVYNTCFVYNPGGQQVARHRKMHLFDIRVEGGQSFRESDTLSPGNDITVFDSPWGKLGLCICFDLRFEELARVMALQGVRAIFVPAAFNMTTGPAHWELLFRQRAVDNQLFTFGTSPARNEQETYVAWGHSIVCDPWGTVLHQCGAGEEVAVTTVDLTRVEAVRQQLPILSARREDVYFIGQKGKKDCAI</sequence>
<dbReference type="Pfam" id="PF00795">
    <property type="entry name" value="CN_hydrolase"/>
    <property type="match status" value="1"/>
</dbReference>
<proteinExistence type="predicted"/>
<dbReference type="InterPro" id="IPR045254">
    <property type="entry name" value="Nit1/2_C-N_Hydrolase"/>
</dbReference>
<name>A0A810Q193_9FIRM</name>
<gene>
    <name evidence="3" type="ORF">MM35RIKEN_07250</name>
</gene>
<dbReference type="PANTHER" id="PTHR23088:SF30">
    <property type="entry name" value="OMEGA-AMIDASE NIT2"/>
    <property type="match status" value="1"/>
</dbReference>
<accession>A0A810Q193</accession>
<evidence type="ECO:0000256" key="1">
    <source>
        <dbReference type="ARBA" id="ARBA00022801"/>
    </source>
</evidence>
<protein>
    <submittedName>
        <fullName evidence="3">Carbon-nitrogen hydrolase</fullName>
    </submittedName>
</protein>
<dbReference type="GO" id="GO:0006528">
    <property type="term" value="P:asparagine metabolic process"/>
    <property type="evidence" value="ECO:0007669"/>
    <property type="project" value="TreeGrafter"/>
</dbReference>
<dbReference type="RefSeq" id="WP_212819406.1">
    <property type="nucleotide sequence ID" value="NZ_AP023415.1"/>
</dbReference>
<dbReference type="InterPro" id="IPR036526">
    <property type="entry name" value="C-N_Hydrolase_sf"/>
</dbReference>
<dbReference type="GO" id="GO:0006541">
    <property type="term" value="P:glutamine metabolic process"/>
    <property type="evidence" value="ECO:0007669"/>
    <property type="project" value="TreeGrafter"/>
</dbReference>
<dbReference type="EMBL" id="AP023415">
    <property type="protein sequence ID" value="BCK78533.1"/>
    <property type="molecule type" value="Genomic_DNA"/>
</dbReference>
<reference evidence="3" key="1">
    <citation type="submission" date="2020-09" db="EMBL/GenBank/DDBJ databases">
        <title>New species isolated from human feces.</title>
        <authorList>
            <person name="Kitahara M."/>
            <person name="Shigeno Y."/>
            <person name="Shime M."/>
            <person name="Matsumoto Y."/>
            <person name="Nakamura S."/>
            <person name="Motooka D."/>
            <person name="Fukuoka S."/>
            <person name="Nishikawa H."/>
            <person name="Benno Y."/>
        </authorList>
    </citation>
    <scope>NUCLEOTIDE SEQUENCE</scope>
    <source>
        <strain evidence="3">MM35</strain>
    </source>
</reference>
<dbReference type="SUPFAM" id="SSF56317">
    <property type="entry name" value="Carbon-nitrogen hydrolase"/>
    <property type="match status" value="1"/>
</dbReference>
<dbReference type="KEGG" id="vfa:MM35RIKEN_07250"/>
<dbReference type="GO" id="GO:0050152">
    <property type="term" value="F:omega-amidase activity"/>
    <property type="evidence" value="ECO:0007669"/>
    <property type="project" value="TreeGrafter"/>
</dbReference>
<dbReference type="PANTHER" id="PTHR23088">
    <property type="entry name" value="NITRILASE-RELATED"/>
    <property type="match status" value="1"/>
</dbReference>
<dbReference type="CDD" id="cd07572">
    <property type="entry name" value="nit"/>
    <property type="match status" value="1"/>
</dbReference>
<feature type="domain" description="CN hydrolase" evidence="2">
    <location>
        <begin position="5"/>
        <end position="249"/>
    </location>
</feature>
<evidence type="ECO:0000313" key="3">
    <source>
        <dbReference type="EMBL" id="BCK78533.1"/>
    </source>
</evidence>
<dbReference type="Proteomes" id="UP000681343">
    <property type="component" value="Chromosome"/>
</dbReference>
<keyword evidence="4" id="KW-1185">Reference proteome</keyword>
<evidence type="ECO:0000313" key="4">
    <source>
        <dbReference type="Proteomes" id="UP000681343"/>
    </source>
</evidence>
<organism evidence="3 4">
    <name type="scientific">Vescimonas fastidiosa</name>
    <dbReference type="NCBI Taxonomy" id="2714353"/>
    <lineage>
        <taxon>Bacteria</taxon>
        <taxon>Bacillati</taxon>
        <taxon>Bacillota</taxon>
        <taxon>Clostridia</taxon>
        <taxon>Eubacteriales</taxon>
        <taxon>Oscillospiraceae</taxon>
        <taxon>Vescimonas</taxon>
    </lineage>
</organism>
<dbReference type="GO" id="GO:0006107">
    <property type="term" value="P:oxaloacetate metabolic process"/>
    <property type="evidence" value="ECO:0007669"/>
    <property type="project" value="TreeGrafter"/>
</dbReference>